<feature type="compositionally biased region" description="Polar residues" evidence="2">
    <location>
        <begin position="214"/>
        <end position="224"/>
    </location>
</feature>
<dbReference type="PANTHER" id="PTHR30469:SF15">
    <property type="entry name" value="HLYD FAMILY OF SECRETION PROTEINS"/>
    <property type="match status" value="1"/>
</dbReference>
<dbReference type="Gene3D" id="2.40.30.170">
    <property type="match status" value="1"/>
</dbReference>
<proteinExistence type="inferred from homology"/>
<organism evidence="4 5">
    <name type="scientific">Pacificimonas flava</name>
    <dbReference type="NCBI Taxonomy" id="1234595"/>
    <lineage>
        <taxon>Bacteria</taxon>
        <taxon>Pseudomonadati</taxon>
        <taxon>Pseudomonadota</taxon>
        <taxon>Alphaproteobacteria</taxon>
        <taxon>Sphingomonadales</taxon>
        <taxon>Sphingosinicellaceae</taxon>
        <taxon>Pacificimonas</taxon>
    </lineage>
</organism>
<name>A0A219B4G7_9SPHN</name>
<dbReference type="SUPFAM" id="SSF111369">
    <property type="entry name" value="HlyD-like secretion proteins"/>
    <property type="match status" value="1"/>
</dbReference>
<feature type="region of interest" description="Disordered" evidence="2">
    <location>
        <begin position="209"/>
        <end position="230"/>
    </location>
</feature>
<accession>A0A219B4G7</accession>
<feature type="domain" description="YknX-like C-terminal permuted SH3-like" evidence="3">
    <location>
        <begin position="147"/>
        <end position="214"/>
    </location>
</feature>
<evidence type="ECO:0000256" key="2">
    <source>
        <dbReference type="SAM" id="MobiDB-lite"/>
    </source>
</evidence>
<dbReference type="Pfam" id="PF25989">
    <property type="entry name" value="YknX_C"/>
    <property type="match status" value="1"/>
</dbReference>
<dbReference type="PANTHER" id="PTHR30469">
    <property type="entry name" value="MULTIDRUG RESISTANCE PROTEIN MDTA"/>
    <property type="match status" value="1"/>
</dbReference>
<gene>
    <name evidence="4" type="ORF">B5C34_06580</name>
</gene>
<evidence type="ECO:0000313" key="4">
    <source>
        <dbReference type="EMBL" id="OWV33161.1"/>
    </source>
</evidence>
<evidence type="ECO:0000313" key="5">
    <source>
        <dbReference type="Proteomes" id="UP000198462"/>
    </source>
</evidence>
<dbReference type="InterPro" id="IPR058637">
    <property type="entry name" value="YknX-like_C"/>
</dbReference>
<dbReference type="EMBL" id="NFZT01000001">
    <property type="protein sequence ID" value="OWV33161.1"/>
    <property type="molecule type" value="Genomic_DNA"/>
</dbReference>
<keyword evidence="5" id="KW-1185">Reference proteome</keyword>
<dbReference type="InterPro" id="IPR006143">
    <property type="entry name" value="RND_pump_MFP"/>
</dbReference>
<protein>
    <recommendedName>
        <fullName evidence="3">YknX-like C-terminal permuted SH3-like domain-containing protein</fullName>
    </recommendedName>
</protein>
<comment type="caution">
    <text evidence="4">The sequence shown here is derived from an EMBL/GenBank/DDBJ whole genome shotgun (WGS) entry which is preliminary data.</text>
</comment>
<reference evidence="5" key="1">
    <citation type="submission" date="2017-05" db="EMBL/GenBank/DDBJ databases">
        <authorList>
            <person name="Lin X."/>
        </authorList>
    </citation>
    <scope>NUCLEOTIDE SEQUENCE [LARGE SCALE GENOMIC DNA]</scope>
    <source>
        <strain evidence="5">JLT2012</strain>
    </source>
</reference>
<sequence length="230" mass="25286">MRPNLPSHGLSRRRLSSAQQALEDAVVRAPFNGVITARLVVEGVYLNKRFSIGGQSAAIEVQQFGVVAAIVNAPQEYVDEFRKNLPAKVFVEGFNEPFDSMVYIINDRVDPEARTVELRLPIRNPDYRISSGLSARAEIAIPPTEAVVLPRSAVLADGGTAYVFVVSREKAMRRPVEVESIDLDRMRVIEGLEPGEIVVRAPRPTLRDGDAVSVRQQAANNTREGANVAR</sequence>
<comment type="similarity">
    <text evidence="1">Belongs to the membrane fusion protein (MFP) (TC 8.A.1) family.</text>
</comment>
<dbReference type="AlphaFoldDB" id="A0A219B4G7"/>
<dbReference type="GO" id="GO:0015562">
    <property type="term" value="F:efflux transmembrane transporter activity"/>
    <property type="evidence" value="ECO:0007669"/>
    <property type="project" value="TreeGrafter"/>
</dbReference>
<dbReference type="Gene3D" id="2.40.420.20">
    <property type="match status" value="1"/>
</dbReference>
<dbReference type="OrthoDB" id="1957187at2"/>
<dbReference type="Gene3D" id="1.10.287.470">
    <property type="entry name" value="Helix hairpin bin"/>
    <property type="match status" value="1"/>
</dbReference>
<dbReference type="Proteomes" id="UP000198462">
    <property type="component" value="Unassembled WGS sequence"/>
</dbReference>
<evidence type="ECO:0000256" key="1">
    <source>
        <dbReference type="ARBA" id="ARBA00009477"/>
    </source>
</evidence>
<dbReference type="Gene3D" id="2.40.50.100">
    <property type="match status" value="1"/>
</dbReference>
<dbReference type="GO" id="GO:1990281">
    <property type="term" value="C:efflux pump complex"/>
    <property type="evidence" value="ECO:0007669"/>
    <property type="project" value="TreeGrafter"/>
</dbReference>
<evidence type="ECO:0000259" key="3">
    <source>
        <dbReference type="Pfam" id="PF25989"/>
    </source>
</evidence>
<dbReference type="NCBIfam" id="TIGR01730">
    <property type="entry name" value="RND_mfp"/>
    <property type="match status" value="1"/>
</dbReference>